<sequence>MVVHLERISEPIHERSVALGGVYDSIFTLAPGQIAGLSGLPGSGLTRLGLTMLAPHTERGPLVYLDVRGWANPRAAWELGIDPEHFIVVHTESVVMWARAVATLLDGVRAVYAEVPHGVKDSVIRTLAARARTRRTPLVLRPLDGRLPQGILHLHLEAREVIWEGTDRGHGVLERRFALFEASGKAMRGRERTIEVEDNGTNDLRVVPHMGTQTTERLA</sequence>
<name>A0A3B0S094_9ZZZZ</name>
<organism evidence="1">
    <name type="scientific">hydrothermal vent metagenome</name>
    <dbReference type="NCBI Taxonomy" id="652676"/>
    <lineage>
        <taxon>unclassified sequences</taxon>
        <taxon>metagenomes</taxon>
        <taxon>ecological metagenomes</taxon>
    </lineage>
</organism>
<accession>A0A3B0S094</accession>
<proteinExistence type="predicted"/>
<dbReference type="Gene3D" id="3.40.50.300">
    <property type="entry name" value="P-loop containing nucleotide triphosphate hydrolases"/>
    <property type="match status" value="1"/>
</dbReference>
<evidence type="ECO:0000313" key="1">
    <source>
        <dbReference type="EMBL" id="VAV97659.1"/>
    </source>
</evidence>
<reference evidence="1" key="1">
    <citation type="submission" date="2018-06" db="EMBL/GenBank/DDBJ databases">
        <authorList>
            <person name="Zhirakovskaya E."/>
        </authorList>
    </citation>
    <scope>NUCLEOTIDE SEQUENCE</scope>
</reference>
<evidence type="ECO:0008006" key="2">
    <source>
        <dbReference type="Google" id="ProtNLM"/>
    </source>
</evidence>
<dbReference type="SUPFAM" id="SSF52540">
    <property type="entry name" value="P-loop containing nucleoside triphosphate hydrolases"/>
    <property type="match status" value="1"/>
</dbReference>
<dbReference type="AlphaFoldDB" id="A0A3B0S094"/>
<dbReference type="InterPro" id="IPR027417">
    <property type="entry name" value="P-loop_NTPase"/>
</dbReference>
<dbReference type="EMBL" id="UOEI01000214">
    <property type="protein sequence ID" value="VAV97659.1"/>
    <property type="molecule type" value="Genomic_DNA"/>
</dbReference>
<protein>
    <recommendedName>
        <fullName evidence="2">RecA protein</fullName>
    </recommendedName>
</protein>
<gene>
    <name evidence="1" type="ORF">MNBD_ACTINO01-1071</name>
</gene>